<feature type="region of interest" description="Disordered" evidence="5">
    <location>
        <begin position="354"/>
        <end position="392"/>
    </location>
</feature>
<feature type="active site" description="Proton acceptor" evidence="3">
    <location>
        <position position="171"/>
    </location>
</feature>
<dbReference type="OrthoDB" id="2017317at2759"/>
<dbReference type="EC" id="4.3.2.9" evidence="1"/>
<dbReference type="Proteomes" id="UP000240493">
    <property type="component" value="Unassembled WGS sequence"/>
</dbReference>
<protein>
    <recommendedName>
        <fullName evidence="1">gamma-glutamylcyclotransferase</fullName>
        <ecNumber evidence="1">4.3.2.9</ecNumber>
    </recommendedName>
</protein>
<feature type="binding site" evidence="4">
    <location>
        <begin position="66"/>
        <end position="71"/>
    </location>
    <ligand>
        <name>substrate</name>
    </ligand>
</feature>
<proteinExistence type="predicted"/>
<dbReference type="Gene3D" id="3.10.490.10">
    <property type="entry name" value="Gamma-glutamyl cyclotransferase-like"/>
    <property type="match status" value="1"/>
</dbReference>
<evidence type="ECO:0000256" key="1">
    <source>
        <dbReference type="ARBA" id="ARBA00012346"/>
    </source>
</evidence>
<evidence type="ECO:0000313" key="7">
    <source>
        <dbReference type="Proteomes" id="UP000240493"/>
    </source>
</evidence>
<evidence type="ECO:0000313" key="6">
    <source>
        <dbReference type="EMBL" id="PTB39306.1"/>
    </source>
</evidence>
<keyword evidence="7" id="KW-1185">Reference proteome</keyword>
<gene>
    <name evidence="6" type="ORF">M441DRAFT_59362</name>
</gene>
<evidence type="ECO:0000256" key="4">
    <source>
        <dbReference type="PIRSR" id="PIRSR617939-2"/>
    </source>
</evidence>
<sequence length="392" mass="43964">MKRSASPERPSTAVAALEKAEATEQHPADGSYPPISSIPDISPKRLAQAAEDAPKEFAEAATTILYLAYGSNMCAETFLGMRKIRPLSQINVSVPVLQLTFDLPGFPYREPCFANVGYRKLPKEPKLPDPLHPPIIPPISPPKSGQGWDGGLMGIVYEVTQEDWRNIMRTEGGGSGYQEIVVPCLPLPADIGIPEKPTFPDVPRPFIARTLYCPYIPLEPESGKSKNWWARLALGPRRPSPDYAQPSARYLKLLKDGAREHELPQAYQDHLASLQPYTATSIRQKIGHAVFIFAWAPMLICMMSLTRILADETGRVPRWCASIISGSFSVMWYSYDRVFKHIFGDGERTVEEEEKTKMLRRKSYSGGTDEEKASLIQENEEEEEQEKEKEKE</sequence>
<reference evidence="6 7" key="1">
    <citation type="submission" date="2016-07" db="EMBL/GenBank/DDBJ databases">
        <title>Multiple horizontal gene transfer events from other fungi enriched the ability of initially mycotrophic Trichoderma (Ascomycota) to feed on dead plant biomass.</title>
        <authorList>
            <consortium name="DOE Joint Genome Institute"/>
            <person name="Aerts A."/>
            <person name="Atanasova L."/>
            <person name="Chenthamara K."/>
            <person name="Zhang J."/>
            <person name="Grujic M."/>
            <person name="Henrissat B."/>
            <person name="Kuo A."/>
            <person name="Salamov A."/>
            <person name="Lipzen A."/>
            <person name="Labutti K."/>
            <person name="Barry K."/>
            <person name="Miao Y."/>
            <person name="Rahimi M.J."/>
            <person name="Shen Q."/>
            <person name="Grigoriev I.V."/>
            <person name="Kubicek C.P."/>
            <person name="Druzhinina I.S."/>
        </authorList>
    </citation>
    <scope>NUCLEOTIDE SEQUENCE [LARGE SCALE GENOMIC DNA]</scope>
    <source>
        <strain evidence="6 7">CBS 433.97</strain>
    </source>
</reference>
<dbReference type="InterPro" id="IPR017939">
    <property type="entry name" value="G-Glutamylcylcotransferase"/>
</dbReference>
<name>A0A2T3Z3A6_TRIA4</name>
<dbReference type="STRING" id="1042311.A0A2T3Z3A6"/>
<dbReference type="GO" id="GO:0003839">
    <property type="term" value="F:gamma-glutamylcyclotransferase activity"/>
    <property type="evidence" value="ECO:0007669"/>
    <property type="project" value="UniProtKB-EC"/>
</dbReference>
<evidence type="ECO:0000256" key="2">
    <source>
        <dbReference type="ARBA" id="ARBA00023239"/>
    </source>
</evidence>
<feature type="region of interest" description="Disordered" evidence="5">
    <location>
        <begin position="1"/>
        <end position="37"/>
    </location>
</feature>
<feature type="compositionally biased region" description="Basic and acidic residues" evidence="5">
    <location>
        <begin position="18"/>
        <end position="27"/>
    </location>
</feature>
<keyword evidence="2" id="KW-0456">Lyase</keyword>
<organism evidence="6 7">
    <name type="scientific">Trichoderma asperellum (strain ATCC 204424 / CBS 433.97 / NBRC 101777)</name>
    <dbReference type="NCBI Taxonomy" id="1042311"/>
    <lineage>
        <taxon>Eukaryota</taxon>
        <taxon>Fungi</taxon>
        <taxon>Dikarya</taxon>
        <taxon>Ascomycota</taxon>
        <taxon>Pezizomycotina</taxon>
        <taxon>Sordariomycetes</taxon>
        <taxon>Hypocreomycetidae</taxon>
        <taxon>Hypocreales</taxon>
        <taxon>Hypocreaceae</taxon>
        <taxon>Trichoderma</taxon>
    </lineage>
</organism>
<dbReference type="AlphaFoldDB" id="A0A2T3Z3A6"/>
<evidence type="ECO:0000256" key="3">
    <source>
        <dbReference type="PIRSR" id="PIRSR617939-1"/>
    </source>
</evidence>
<feature type="binding site" evidence="4">
    <location>
        <position position="250"/>
    </location>
    <ligand>
        <name>substrate</name>
    </ligand>
</feature>
<dbReference type="PANTHER" id="PTHR12935:SF0">
    <property type="entry name" value="GAMMA-GLUTAMYLCYCLOTRANSFERASE"/>
    <property type="match status" value="1"/>
</dbReference>
<accession>A0A2T3Z3A6</accession>
<evidence type="ECO:0000256" key="5">
    <source>
        <dbReference type="SAM" id="MobiDB-lite"/>
    </source>
</evidence>
<dbReference type="PANTHER" id="PTHR12935">
    <property type="entry name" value="GAMMA-GLUTAMYLCYCLOTRANSFERASE"/>
    <property type="match status" value="1"/>
</dbReference>
<dbReference type="EMBL" id="KZ679264">
    <property type="protein sequence ID" value="PTB39306.1"/>
    <property type="molecule type" value="Genomic_DNA"/>
</dbReference>